<accession>A0A7T8K837</accession>
<gene>
    <name evidence="2" type="ORF">FKW44_009162</name>
</gene>
<feature type="region of interest" description="Disordered" evidence="1">
    <location>
        <begin position="17"/>
        <end position="97"/>
    </location>
</feature>
<dbReference type="AlphaFoldDB" id="A0A7T8K837"/>
<reference evidence="3" key="1">
    <citation type="submission" date="2021-01" db="EMBL/GenBank/DDBJ databases">
        <title>Caligus Genome Assembly.</title>
        <authorList>
            <person name="Gallardo-Escarate C."/>
        </authorList>
    </citation>
    <scope>NUCLEOTIDE SEQUENCE [LARGE SCALE GENOMIC DNA]</scope>
</reference>
<sequence length="203" mass="22773">NSDERVSLYVRRPSLLEQAGKAVSESGSESPKESRTKQFIDSMTRRSMEVPTDFLKTIEEERAKSPENKNNASKSGEAKPKKFPFYRTTTPNSLREHLKETLTKNLDGSDIAETIQSFKNDEILDTFNIDSENIETPPIQRRAFRRSSFREKSEPDSPSVGGGGGDEVGETLSLHDTNDFANRRGNRKFKTLGSEGTRPWGIG</sequence>
<feature type="non-terminal residue" evidence="2">
    <location>
        <position position="203"/>
    </location>
</feature>
<feature type="compositionally biased region" description="Basic and acidic residues" evidence="1">
    <location>
        <begin position="56"/>
        <end position="67"/>
    </location>
</feature>
<evidence type="ECO:0000256" key="1">
    <source>
        <dbReference type="SAM" id="MobiDB-lite"/>
    </source>
</evidence>
<feature type="non-terminal residue" evidence="2">
    <location>
        <position position="1"/>
    </location>
</feature>
<keyword evidence="3" id="KW-1185">Reference proteome</keyword>
<evidence type="ECO:0000313" key="3">
    <source>
        <dbReference type="Proteomes" id="UP000595437"/>
    </source>
</evidence>
<protein>
    <submittedName>
        <fullName evidence="2">LOC100159987</fullName>
    </submittedName>
</protein>
<evidence type="ECO:0000313" key="2">
    <source>
        <dbReference type="EMBL" id="QQP48746.1"/>
    </source>
</evidence>
<dbReference type="EMBL" id="CP045895">
    <property type="protein sequence ID" value="QQP48746.1"/>
    <property type="molecule type" value="Genomic_DNA"/>
</dbReference>
<organism evidence="2 3">
    <name type="scientific">Caligus rogercresseyi</name>
    <name type="common">Sea louse</name>
    <dbReference type="NCBI Taxonomy" id="217165"/>
    <lineage>
        <taxon>Eukaryota</taxon>
        <taxon>Metazoa</taxon>
        <taxon>Ecdysozoa</taxon>
        <taxon>Arthropoda</taxon>
        <taxon>Crustacea</taxon>
        <taxon>Multicrustacea</taxon>
        <taxon>Hexanauplia</taxon>
        <taxon>Copepoda</taxon>
        <taxon>Siphonostomatoida</taxon>
        <taxon>Caligidae</taxon>
        <taxon>Caligus</taxon>
    </lineage>
</organism>
<feature type="compositionally biased region" description="Basic and acidic residues" evidence="1">
    <location>
        <begin position="30"/>
        <end position="48"/>
    </location>
</feature>
<name>A0A7T8K837_CALRO</name>
<feature type="region of interest" description="Disordered" evidence="1">
    <location>
        <begin position="129"/>
        <end position="203"/>
    </location>
</feature>
<proteinExistence type="predicted"/>
<dbReference type="Proteomes" id="UP000595437">
    <property type="component" value="Chromosome 6"/>
</dbReference>